<name>A0A328E272_9ASTE</name>
<evidence type="ECO:0000313" key="2">
    <source>
        <dbReference type="Proteomes" id="UP000249390"/>
    </source>
</evidence>
<dbReference type="Proteomes" id="UP000249390">
    <property type="component" value="Unassembled WGS sequence"/>
</dbReference>
<gene>
    <name evidence="1" type="ORF">DM860_016513</name>
</gene>
<keyword evidence="2" id="KW-1185">Reference proteome</keyword>
<accession>A0A328E272</accession>
<comment type="caution">
    <text evidence="1">The sequence shown here is derived from an EMBL/GenBank/DDBJ whole genome shotgun (WGS) entry which is preliminary data.</text>
</comment>
<sequence>MAINPNYILAAHNCWSLAFSCISMYILTEKLRLYHFCAEYHHCCFSMLQIFIPRVARRGDSRPRILMRRLS</sequence>
<evidence type="ECO:0000313" key="1">
    <source>
        <dbReference type="EMBL" id="RAL52015.1"/>
    </source>
</evidence>
<protein>
    <submittedName>
        <fullName evidence="1">Uncharacterized protein</fullName>
    </submittedName>
</protein>
<dbReference type="EMBL" id="NQVE01000043">
    <property type="protein sequence ID" value="RAL52015.1"/>
    <property type="molecule type" value="Genomic_DNA"/>
</dbReference>
<reference evidence="1 2" key="1">
    <citation type="submission" date="2018-06" db="EMBL/GenBank/DDBJ databases">
        <title>The Genome of Cuscuta australis (Dodder) Provides Insight into the Evolution of Plant Parasitism.</title>
        <authorList>
            <person name="Liu H."/>
        </authorList>
    </citation>
    <scope>NUCLEOTIDE SEQUENCE [LARGE SCALE GENOMIC DNA]</scope>
    <source>
        <strain evidence="2">cv. Yunnan</strain>
        <tissue evidence="1">Vines</tissue>
    </source>
</reference>
<proteinExistence type="predicted"/>
<organism evidence="1 2">
    <name type="scientific">Cuscuta australis</name>
    <dbReference type="NCBI Taxonomy" id="267555"/>
    <lineage>
        <taxon>Eukaryota</taxon>
        <taxon>Viridiplantae</taxon>
        <taxon>Streptophyta</taxon>
        <taxon>Embryophyta</taxon>
        <taxon>Tracheophyta</taxon>
        <taxon>Spermatophyta</taxon>
        <taxon>Magnoliopsida</taxon>
        <taxon>eudicotyledons</taxon>
        <taxon>Gunneridae</taxon>
        <taxon>Pentapetalae</taxon>
        <taxon>asterids</taxon>
        <taxon>lamiids</taxon>
        <taxon>Solanales</taxon>
        <taxon>Convolvulaceae</taxon>
        <taxon>Cuscuteae</taxon>
        <taxon>Cuscuta</taxon>
        <taxon>Cuscuta subgen. Grammica</taxon>
        <taxon>Cuscuta sect. Cleistogrammica</taxon>
    </lineage>
</organism>
<dbReference type="AlphaFoldDB" id="A0A328E272"/>